<dbReference type="AlphaFoldDB" id="A0AAP0BTC4"/>
<evidence type="ECO:0000256" key="1">
    <source>
        <dbReference type="SAM" id="MobiDB-lite"/>
    </source>
</evidence>
<organism evidence="2 3">
    <name type="scientific">Platanthera zijinensis</name>
    <dbReference type="NCBI Taxonomy" id="2320716"/>
    <lineage>
        <taxon>Eukaryota</taxon>
        <taxon>Viridiplantae</taxon>
        <taxon>Streptophyta</taxon>
        <taxon>Embryophyta</taxon>
        <taxon>Tracheophyta</taxon>
        <taxon>Spermatophyta</taxon>
        <taxon>Magnoliopsida</taxon>
        <taxon>Liliopsida</taxon>
        <taxon>Asparagales</taxon>
        <taxon>Orchidaceae</taxon>
        <taxon>Orchidoideae</taxon>
        <taxon>Orchideae</taxon>
        <taxon>Orchidinae</taxon>
        <taxon>Platanthera</taxon>
    </lineage>
</organism>
<evidence type="ECO:0000313" key="2">
    <source>
        <dbReference type="EMBL" id="KAK8949634.1"/>
    </source>
</evidence>
<feature type="region of interest" description="Disordered" evidence="1">
    <location>
        <begin position="126"/>
        <end position="155"/>
    </location>
</feature>
<feature type="compositionally biased region" description="Polar residues" evidence="1">
    <location>
        <begin position="1"/>
        <end position="11"/>
    </location>
</feature>
<proteinExistence type="predicted"/>
<name>A0AAP0BTC4_9ASPA</name>
<reference evidence="2 3" key="1">
    <citation type="journal article" date="2022" name="Nat. Plants">
        <title>Genomes of leafy and leafless Platanthera orchids illuminate the evolution of mycoheterotrophy.</title>
        <authorList>
            <person name="Li M.H."/>
            <person name="Liu K.W."/>
            <person name="Li Z."/>
            <person name="Lu H.C."/>
            <person name="Ye Q.L."/>
            <person name="Zhang D."/>
            <person name="Wang J.Y."/>
            <person name="Li Y.F."/>
            <person name="Zhong Z.M."/>
            <person name="Liu X."/>
            <person name="Yu X."/>
            <person name="Liu D.K."/>
            <person name="Tu X.D."/>
            <person name="Liu B."/>
            <person name="Hao Y."/>
            <person name="Liao X.Y."/>
            <person name="Jiang Y.T."/>
            <person name="Sun W.H."/>
            <person name="Chen J."/>
            <person name="Chen Y.Q."/>
            <person name="Ai Y."/>
            <person name="Zhai J.W."/>
            <person name="Wu S.S."/>
            <person name="Zhou Z."/>
            <person name="Hsiao Y.Y."/>
            <person name="Wu W.L."/>
            <person name="Chen Y.Y."/>
            <person name="Lin Y.F."/>
            <person name="Hsu J.L."/>
            <person name="Li C.Y."/>
            <person name="Wang Z.W."/>
            <person name="Zhao X."/>
            <person name="Zhong W.Y."/>
            <person name="Ma X.K."/>
            <person name="Ma L."/>
            <person name="Huang J."/>
            <person name="Chen G.Z."/>
            <person name="Huang M.Z."/>
            <person name="Huang L."/>
            <person name="Peng D.H."/>
            <person name="Luo Y.B."/>
            <person name="Zou S.Q."/>
            <person name="Chen S.P."/>
            <person name="Lan S."/>
            <person name="Tsai W.C."/>
            <person name="Van de Peer Y."/>
            <person name="Liu Z.J."/>
        </authorList>
    </citation>
    <scope>NUCLEOTIDE SEQUENCE [LARGE SCALE GENOMIC DNA]</scope>
    <source>
        <strain evidence="2">Lor287</strain>
    </source>
</reference>
<comment type="caution">
    <text evidence="2">The sequence shown here is derived from an EMBL/GenBank/DDBJ whole genome shotgun (WGS) entry which is preliminary data.</text>
</comment>
<protein>
    <submittedName>
        <fullName evidence="2">Uncharacterized protein</fullName>
    </submittedName>
</protein>
<feature type="region of interest" description="Disordered" evidence="1">
    <location>
        <begin position="1"/>
        <end position="43"/>
    </location>
</feature>
<accession>A0AAP0BTC4</accession>
<gene>
    <name evidence="2" type="ORF">KSP39_PZI005345</name>
</gene>
<feature type="compositionally biased region" description="Basic and acidic residues" evidence="1">
    <location>
        <begin position="131"/>
        <end position="140"/>
    </location>
</feature>
<evidence type="ECO:0000313" key="3">
    <source>
        <dbReference type="Proteomes" id="UP001418222"/>
    </source>
</evidence>
<keyword evidence="3" id="KW-1185">Reference proteome</keyword>
<sequence>MSSQLQGSPSRHPSAKPSSHKADMGDSKTSTHTSKHNPEDISRGKQKYGFWSIPLYHRHVEKWSLLDCTVGPPSFPLAPRNVQDSKASCQGRVVRKSFVYISVEEQVLLGVESEKDSSFEEEEERRRVKKEKREKEDKMVQHRLKKDKKSDTEDDSAIVLSKMRRKTVKGKPKKKNDKENWPIYPGRDALCPEDREMITLVMDRYPDEDSIVIERGNIFISRSSLTDILGTGWVCSSHLDAYAYVLNSLKEKDENNMVNFLFVSSNHAYLKSCGKISRRLVEHITHESVGAAEMRYLQEDKGDVLPKDIAL</sequence>
<dbReference type="Proteomes" id="UP001418222">
    <property type="component" value="Unassembled WGS sequence"/>
</dbReference>
<dbReference type="EMBL" id="JBBWWQ010000004">
    <property type="protein sequence ID" value="KAK8949634.1"/>
    <property type="molecule type" value="Genomic_DNA"/>
</dbReference>